<evidence type="ECO:0000256" key="1">
    <source>
        <dbReference type="SAM" id="MobiDB-lite"/>
    </source>
</evidence>
<feature type="compositionally biased region" description="Low complexity" evidence="1">
    <location>
        <begin position="126"/>
        <end position="142"/>
    </location>
</feature>
<accession>A0A0L0D2M8</accession>
<sequence>MDAWHPNRCYSHGTLVAAAIRSGSVATFERVSNLPDFNTTAVMRAGRDMFSILVRTDGYCMLNAIADFAARNASLAEHTNFFFFSMTVAMSFADCVDPSLFITDVQAAAIHAVLALYDANKPNLDAPPGASSPPGASTSTTSRPIQKSRKRNKRKRGPRKLKTRQK</sequence>
<protein>
    <submittedName>
        <fullName evidence="2">Uncharacterized protein</fullName>
    </submittedName>
</protein>
<dbReference type="AlphaFoldDB" id="A0A0L0D2M8"/>
<evidence type="ECO:0000313" key="3">
    <source>
        <dbReference type="Proteomes" id="UP000054408"/>
    </source>
</evidence>
<dbReference type="EMBL" id="GL349532">
    <property type="protein sequence ID" value="KNC46461.1"/>
    <property type="molecule type" value="Genomic_DNA"/>
</dbReference>
<keyword evidence="3" id="KW-1185">Reference proteome</keyword>
<organism evidence="2 3">
    <name type="scientific">Thecamonas trahens ATCC 50062</name>
    <dbReference type="NCBI Taxonomy" id="461836"/>
    <lineage>
        <taxon>Eukaryota</taxon>
        <taxon>Apusozoa</taxon>
        <taxon>Apusomonadida</taxon>
        <taxon>Apusomonadidae</taxon>
        <taxon>Thecamonas</taxon>
    </lineage>
</organism>
<feature type="region of interest" description="Disordered" evidence="1">
    <location>
        <begin position="124"/>
        <end position="166"/>
    </location>
</feature>
<evidence type="ECO:0000313" key="2">
    <source>
        <dbReference type="EMBL" id="KNC46461.1"/>
    </source>
</evidence>
<proteinExistence type="predicted"/>
<dbReference type="Proteomes" id="UP000054408">
    <property type="component" value="Unassembled WGS sequence"/>
</dbReference>
<dbReference type="RefSeq" id="XP_013752611.1">
    <property type="nucleotide sequence ID" value="XM_013897157.1"/>
</dbReference>
<reference evidence="2 3" key="1">
    <citation type="submission" date="2010-05" db="EMBL/GenBank/DDBJ databases">
        <title>The Genome Sequence of Thecamonas trahens ATCC 50062.</title>
        <authorList>
            <consortium name="The Broad Institute Genome Sequencing Platform"/>
            <person name="Russ C."/>
            <person name="Cuomo C."/>
            <person name="Shea T."/>
            <person name="Young S.K."/>
            <person name="Zeng Q."/>
            <person name="Koehrsen M."/>
            <person name="Haas B."/>
            <person name="Borodovsky M."/>
            <person name="Guigo R."/>
            <person name="Alvarado L."/>
            <person name="Berlin A."/>
            <person name="Bochicchio J."/>
            <person name="Borenstein D."/>
            <person name="Chapman S."/>
            <person name="Chen Z."/>
            <person name="Freedman E."/>
            <person name="Gellesch M."/>
            <person name="Goldberg J."/>
            <person name="Griggs A."/>
            <person name="Gujja S."/>
            <person name="Heilman E."/>
            <person name="Heiman D."/>
            <person name="Hepburn T."/>
            <person name="Howarth C."/>
            <person name="Jen D."/>
            <person name="Larson L."/>
            <person name="Mehta T."/>
            <person name="Park D."/>
            <person name="Pearson M."/>
            <person name="Roberts A."/>
            <person name="Saif S."/>
            <person name="Shenoy N."/>
            <person name="Sisk P."/>
            <person name="Stolte C."/>
            <person name="Sykes S."/>
            <person name="Thomson T."/>
            <person name="Walk T."/>
            <person name="White J."/>
            <person name="Yandava C."/>
            <person name="Burger G."/>
            <person name="Gray M.W."/>
            <person name="Holland P.W.H."/>
            <person name="King N."/>
            <person name="Lang F.B.F."/>
            <person name="Roger A.J."/>
            <person name="Ruiz-Trillo I."/>
            <person name="Lander E."/>
            <person name="Nusbaum C."/>
        </authorList>
    </citation>
    <scope>NUCLEOTIDE SEQUENCE [LARGE SCALE GENOMIC DNA]</scope>
    <source>
        <strain evidence="2 3">ATCC 50062</strain>
    </source>
</reference>
<gene>
    <name evidence="2" type="ORF">AMSG_11540</name>
</gene>
<name>A0A0L0D2M8_THETB</name>
<dbReference type="GeneID" id="25569469"/>
<feature type="compositionally biased region" description="Basic residues" evidence="1">
    <location>
        <begin position="146"/>
        <end position="166"/>
    </location>
</feature>